<feature type="non-terminal residue" evidence="9">
    <location>
        <position position="1"/>
    </location>
</feature>
<accession>A0A7D9M6X2</accession>
<dbReference type="Proteomes" id="UP001152795">
    <property type="component" value="Unassembled WGS sequence"/>
</dbReference>
<evidence type="ECO:0000313" key="9">
    <source>
        <dbReference type="EMBL" id="CAB4043956.1"/>
    </source>
</evidence>
<dbReference type="EMBL" id="CACRXK020033639">
    <property type="protein sequence ID" value="CAB4043956.1"/>
    <property type="molecule type" value="Genomic_DNA"/>
</dbReference>
<comment type="caution">
    <text evidence="9">The sequence shown here is derived from an EMBL/GenBank/DDBJ whole genome shotgun (WGS) entry which is preliminary data.</text>
</comment>
<feature type="transmembrane region" description="Helical" evidence="8">
    <location>
        <begin position="232"/>
        <end position="252"/>
    </location>
</feature>
<name>A0A7D9M6X2_PARCT</name>
<feature type="transmembrane region" description="Helical" evidence="8">
    <location>
        <begin position="169"/>
        <end position="189"/>
    </location>
</feature>
<gene>
    <name evidence="9" type="ORF">PACLA_8A057901</name>
</gene>
<sequence length="280" mass="31114">KDGDDFRNSSANNGNAPLHYRNYSANNRNHNRPPSVGSRHSSAHERQNGGQLDLEYSSVFNSRFHITRRSDKSSDTTCPSLICLSKSGTGKYNTTLPCRWDYDGTGEQYQILAGPVFILVYTITGIPLGFLGGGNKRCMILASCLMLWSIMTLLSGFATKYWHLVVTRFILGMAEAGCTPFASSLIADYFDETLRASAMGVYNWGIYIGYSLSYALGNFIVDANIDGKGWRWVYWIAAIPGFIVAPMILFTVKEPVGKVKKERTSINITVSVIKAYCNIY</sequence>
<evidence type="ECO:0000256" key="5">
    <source>
        <dbReference type="ARBA" id="ARBA00023136"/>
    </source>
</evidence>
<feature type="region of interest" description="Disordered" evidence="7">
    <location>
        <begin position="1"/>
        <end position="49"/>
    </location>
</feature>
<comment type="subcellular location">
    <subcellularLocation>
        <location evidence="1">Membrane</location>
        <topology evidence="1">Multi-pass membrane protein</topology>
    </subcellularLocation>
</comment>
<dbReference type="SUPFAM" id="SSF103473">
    <property type="entry name" value="MFS general substrate transporter"/>
    <property type="match status" value="1"/>
</dbReference>
<comment type="similarity">
    <text evidence="6">Belongs to the major facilitator superfamily. Spinster (TC 2.A.1.49) family.</text>
</comment>
<dbReference type="GO" id="GO:0016020">
    <property type="term" value="C:membrane"/>
    <property type="evidence" value="ECO:0007669"/>
    <property type="project" value="UniProtKB-SubCell"/>
</dbReference>
<feature type="transmembrane region" description="Helical" evidence="8">
    <location>
        <begin position="201"/>
        <end position="220"/>
    </location>
</feature>
<evidence type="ECO:0000256" key="4">
    <source>
        <dbReference type="ARBA" id="ARBA00022989"/>
    </source>
</evidence>
<dbReference type="InterPro" id="IPR020846">
    <property type="entry name" value="MFS_dom"/>
</dbReference>
<keyword evidence="10" id="KW-1185">Reference proteome</keyword>
<dbReference type="Gene3D" id="1.20.1250.20">
    <property type="entry name" value="MFS general substrate transporter like domains"/>
    <property type="match status" value="1"/>
</dbReference>
<evidence type="ECO:0000256" key="8">
    <source>
        <dbReference type="SAM" id="Phobius"/>
    </source>
</evidence>
<organism evidence="9 10">
    <name type="scientific">Paramuricea clavata</name>
    <name type="common">Red gorgonian</name>
    <name type="synonym">Violescent sea-whip</name>
    <dbReference type="NCBI Taxonomy" id="317549"/>
    <lineage>
        <taxon>Eukaryota</taxon>
        <taxon>Metazoa</taxon>
        <taxon>Cnidaria</taxon>
        <taxon>Anthozoa</taxon>
        <taxon>Octocorallia</taxon>
        <taxon>Malacalcyonacea</taxon>
        <taxon>Plexauridae</taxon>
        <taxon>Paramuricea</taxon>
    </lineage>
</organism>
<dbReference type="PANTHER" id="PTHR23505:SF79">
    <property type="entry name" value="PROTEIN SPINSTER"/>
    <property type="match status" value="1"/>
</dbReference>
<feature type="transmembrane region" description="Helical" evidence="8">
    <location>
        <begin position="109"/>
        <end position="131"/>
    </location>
</feature>
<evidence type="ECO:0000256" key="1">
    <source>
        <dbReference type="ARBA" id="ARBA00004141"/>
    </source>
</evidence>
<dbReference type="GO" id="GO:0022857">
    <property type="term" value="F:transmembrane transporter activity"/>
    <property type="evidence" value="ECO:0007669"/>
    <property type="project" value="InterPro"/>
</dbReference>
<proteinExistence type="inferred from homology"/>
<dbReference type="InterPro" id="IPR044770">
    <property type="entry name" value="MFS_spinster-like"/>
</dbReference>
<reference evidence="9" key="1">
    <citation type="submission" date="2020-04" db="EMBL/GenBank/DDBJ databases">
        <authorList>
            <person name="Alioto T."/>
            <person name="Alioto T."/>
            <person name="Gomez Garrido J."/>
        </authorList>
    </citation>
    <scope>NUCLEOTIDE SEQUENCE</scope>
    <source>
        <strain evidence="9">A484AB</strain>
    </source>
</reference>
<keyword evidence="3 8" id="KW-0812">Transmembrane</keyword>
<keyword evidence="2" id="KW-0813">Transport</keyword>
<dbReference type="PANTHER" id="PTHR23505">
    <property type="entry name" value="SPINSTER"/>
    <property type="match status" value="1"/>
</dbReference>
<protein>
    <submittedName>
        <fullName evidence="9">Spinster homolog 1-like</fullName>
    </submittedName>
</protein>
<feature type="transmembrane region" description="Helical" evidence="8">
    <location>
        <begin position="138"/>
        <end position="157"/>
    </location>
</feature>
<dbReference type="InterPro" id="IPR036259">
    <property type="entry name" value="MFS_trans_sf"/>
</dbReference>
<dbReference type="InterPro" id="IPR011701">
    <property type="entry name" value="MFS"/>
</dbReference>
<keyword evidence="5 8" id="KW-0472">Membrane</keyword>
<dbReference type="Pfam" id="PF07690">
    <property type="entry name" value="MFS_1"/>
    <property type="match status" value="1"/>
</dbReference>
<evidence type="ECO:0000256" key="3">
    <source>
        <dbReference type="ARBA" id="ARBA00022692"/>
    </source>
</evidence>
<dbReference type="PROSITE" id="PS50850">
    <property type="entry name" value="MFS"/>
    <property type="match status" value="1"/>
</dbReference>
<keyword evidence="4 8" id="KW-1133">Transmembrane helix</keyword>
<dbReference type="OrthoDB" id="3639251at2759"/>
<evidence type="ECO:0000256" key="2">
    <source>
        <dbReference type="ARBA" id="ARBA00022448"/>
    </source>
</evidence>
<evidence type="ECO:0000256" key="7">
    <source>
        <dbReference type="SAM" id="MobiDB-lite"/>
    </source>
</evidence>
<evidence type="ECO:0000256" key="6">
    <source>
        <dbReference type="ARBA" id="ARBA00024338"/>
    </source>
</evidence>
<evidence type="ECO:0000313" key="10">
    <source>
        <dbReference type="Proteomes" id="UP001152795"/>
    </source>
</evidence>
<dbReference type="AlphaFoldDB" id="A0A7D9M6X2"/>